<evidence type="ECO:0000256" key="1">
    <source>
        <dbReference type="ARBA" id="ARBA00007637"/>
    </source>
</evidence>
<organism evidence="3 4">
    <name type="scientific">Aeribacillus alveayuensis</name>
    <dbReference type="NCBI Taxonomy" id="279215"/>
    <lineage>
        <taxon>Bacteria</taxon>
        <taxon>Bacillati</taxon>
        <taxon>Bacillota</taxon>
        <taxon>Bacilli</taxon>
        <taxon>Bacillales</taxon>
        <taxon>Bacillaceae</taxon>
        <taxon>Aeribacillus</taxon>
    </lineage>
</organism>
<dbReference type="EMBL" id="JAUSTR010000004">
    <property type="protein sequence ID" value="MDQ0162477.1"/>
    <property type="molecule type" value="Genomic_DNA"/>
</dbReference>
<dbReference type="InterPro" id="IPR036291">
    <property type="entry name" value="NAD(P)-bd_dom_sf"/>
</dbReference>
<evidence type="ECO:0000313" key="4">
    <source>
        <dbReference type="Proteomes" id="UP001225646"/>
    </source>
</evidence>
<comment type="caution">
    <text evidence="3">The sequence shown here is derived from an EMBL/GenBank/DDBJ whole genome shotgun (WGS) entry which is preliminary data.</text>
</comment>
<protein>
    <submittedName>
        <fullName evidence="3">Nucleoside-diphosphate-sugar epimerase</fullName>
    </submittedName>
</protein>
<comment type="similarity">
    <text evidence="1">Belongs to the NAD(P)-dependent epimerase/dehydratase family.</text>
</comment>
<evidence type="ECO:0000259" key="2">
    <source>
        <dbReference type="Pfam" id="PF01370"/>
    </source>
</evidence>
<feature type="domain" description="NAD-dependent epimerase/dehydratase" evidence="2">
    <location>
        <begin position="3"/>
        <end position="242"/>
    </location>
</feature>
<dbReference type="RefSeq" id="WP_419151895.1">
    <property type="nucleotide sequence ID" value="NZ_JAUSTR010000004.1"/>
</dbReference>
<gene>
    <name evidence="3" type="ORF">J2S06_001554</name>
</gene>
<dbReference type="PRINTS" id="PR01713">
    <property type="entry name" value="NUCEPIMERASE"/>
</dbReference>
<reference evidence="3 4" key="1">
    <citation type="submission" date="2023-07" db="EMBL/GenBank/DDBJ databases">
        <title>Genomic Encyclopedia of Type Strains, Phase IV (KMG-IV): sequencing the most valuable type-strain genomes for metagenomic binning, comparative biology and taxonomic classification.</title>
        <authorList>
            <person name="Goeker M."/>
        </authorList>
    </citation>
    <scope>NUCLEOTIDE SEQUENCE [LARGE SCALE GENOMIC DNA]</scope>
    <source>
        <strain evidence="3 4">DSM 19092</strain>
    </source>
</reference>
<dbReference type="Gene3D" id="3.40.50.720">
    <property type="entry name" value="NAD(P)-binding Rossmann-like Domain"/>
    <property type="match status" value="1"/>
</dbReference>
<accession>A0ABT9VNA7</accession>
<evidence type="ECO:0000313" key="3">
    <source>
        <dbReference type="EMBL" id="MDQ0162477.1"/>
    </source>
</evidence>
<keyword evidence="4" id="KW-1185">Reference proteome</keyword>
<dbReference type="Proteomes" id="UP001225646">
    <property type="component" value="Unassembled WGS sequence"/>
</dbReference>
<name>A0ABT9VNA7_9BACI</name>
<dbReference type="Pfam" id="PF01370">
    <property type="entry name" value="Epimerase"/>
    <property type="match status" value="1"/>
</dbReference>
<dbReference type="InterPro" id="IPR001509">
    <property type="entry name" value="Epimerase_deHydtase"/>
</dbReference>
<sequence>MNILVTGAAGFIGSHLCEKLLENEHFTVIGVDQFIGPTSIQIKNKNLEPLLNHPRFHFQQKDLYITDLKGLLSDIDIVFHLAGIPGVRTSWGNDFEPYVQNNILVTQRLLEALKNSSIKKFVYASTSSVYGQKNGKVKENMLPEPLSPYGVTKLAGEHLCRLYEKSFGIPVVILRFFTVYGPRQRSDMAFHIFIKQLLQDQPITVFGDGTQSRDFTYIDDCVNGIISAINNDQAKGKTFNIGGLERASVNEVIQLLEQITGKKATIQYQPKVHGEPKHTYADITLAKNILGYHPVVSLKEGLMKEILYIQDIIKEGKA</sequence>
<proteinExistence type="inferred from homology"/>
<dbReference type="PANTHER" id="PTHR43000">
    <property type="entry name" value="DTDP-D-GLUCOSE 4,6-DEHYDRATASE-RELATED"/>
    <property type="match status" value="1"/>
</dbReference>
<dbReference type="SUPFAM" id="SSF51735">
    <property type="entry name" value="NAD(P)-binding Rossmann-fold domains"/>
    <property type="match status" value="1"/>
</dbReference>